<dbReference type="InterPro" id="IPR008271">
    <property type="entry name" value="Ser/Thr_kinase_AS"/>
</dbReference>
<protein>
    <recommendedName>
        <fullName evidence="8">Protein kinase domain-containing protein</fullName>
    </recommendedName>
</protein>
<dbReference type="InterPro" id="IPR000477">
    <property type="entry name" value="RT_dom"/>
</dbReference>
<gene>
    <name evidence="9" type="ORF">ANN_00374</name>
</gene>
<dbReference type="PANTHER" id="PTHR11042">
    <property type="entry name" value="EUKARYOTIC TRANSLATION INITIATION FACTOR 2-ALPHA KINASE EIF2-ALPHA KINASE -RELATED"/>
    <property type="match status" value="1"/>
</dbReference>
<keyword evidence="2 6" id="KW-0547">Nucleotide-binding</keyword>
<dbReference type="InterPro" id="IPR043502">
    <property type="entry name" value="DNA/RNA_pol_sf"/>
</dbReference>
<dbReference type="SUPFAM" id="SSF56112">
    <property type="entry name" value="Protein kinase-like (PK-like)"/>
    <property type="match status" value="1"/>
</dbReference>
<dbReference type="Gene3D" id="1.10.510.10">
    <property type="entry name" value="Transferase(Phosphotransferase) domain 1"/>
    <property type="match status" value="1"/>
</dbReference>
<evidence type="ECO:0000256" key="1">
    <source>
        <dbReference type="ARBA" id="ARBA00022679"/>
    </source>
</evidence>
<evidence type="ECO:0000256" key="4">
    <source>
        <dbReference type="ARBA" id="ARBA00022840"/>
    </source>
</evidence>
<reference evidence="9 10" key="1">
    <citation type="journal article" date="2022" name="Allergy">
        <title>Genome assembly and annotation of Periplaneta americana reveal a comprehensive cockroach allergen profile.</title>
        <authorList>
            <person name="Wang L."/>
            <person name="Xiong Q."/>
            <person name="Saelim N."/>
            <person name="Wang L."/>
            <person name="Nong W."/>
            <person name="Wan A.T."/>
            <person name="Shi M."/>
            <person name="Liu X."/>
            <person name="Cao Q."/>
            <person name="Hui J.H.L."/>
            <person name="Sookrung N."/>
            <person name="Leung T.F."/>
            <person name="Tungtrongchitr A."/>
            <person name="Tsui S.K.W."/>
        </authorList>
    </citation>
    <scope>NUCLEOTIDE SEQUENCE [LARGE SCALE GENOMIC DNA]</scope>
    <source>
        <strain evidence="9">PWHHKU_190912</strain>
    </source>
</reference>
<dbReference type="InterPro" id="IPR000719">
    <property type="entry name" value="Prot_kinase_dom"/>
</dbReference>
<keyword evidence="1" id="KW-0808">Transferase</keyword>
<dbReference type="SUPFAM" id="SSF56672">
    <property type="entry name" value="DNA/RNA polymerases"/>
    <property type="match status" value="1"/>
</dbReference>
<feature type="region of interest" description="Disordered" evidence="7">
    <location>
        <begin position="1307"/>
        <end position="1327"/>
    </location>
</feature>
<dbReference type="PROSITE" id="PS00107">
    <property type="entry name" value="PROTEIN_KINASE_ATP"/>
    <property type="match status" value="1"/>
</dbReference>
<sequence length="1327" mass="149982">MLGSACGKETRTYGVVAKTGQVMYECSMEGCTNSTDNLTADDVIVIQRHTQTVRAIEARTGVESVRLSNMFAACNMTILPLQATHHTETAETLLDIIATTNPHKIITHGQLPAPGISAHDIIFVEYSLQCPKATPKRIQYRDLRHINDASLISDALLLPWRDVWTLRTVDEKVQAFNNLVITLYDKHAPIKTRRITRPPAPWMTTEIRSLMRDRDEAFRKFKRLKSDIDFLRYKRLRNMTTQTIRNAKLRHAYSLIEPDIRASDMWRNVRSMGLGQSKSQIDNTICLDDLNNYFTSTTTHAPDAATKQQTINELISTPAPARDKFFFSYITPSDVKSALKRIKSKSQGVDNINIELLNKIMDIILPTLTHIFNASIMTSHYPDIWKKAIVRPLLKIKLPVTPNDYRPISILPVLSKALERIVHKQLTDYLNTHNILDPYQSGFRTGHSTSTALLKVTEDIREALDKGQITILTLLDYSKAFDTVDVDLLIAKLRVLHFSDNVWNFSVGQHEVSFVSDIVDDCHQKSPTPSRVDESFELKVIVPEGLICAVSKTSGKIIWKQKFDAPVVAAWHLQQGQMYPVDLFSGAQWTPNYNDQIGPMTPSLYIGMHNRQLYIQESVTLHERVGKMSTELARADPSLFPRIPWAPVPATALAFVGALDADPESESTELGNTELTTIARSFLYASEYVNGNGYYLFSTPKLQCSVSEGNSTIEKDDDDVNHKSDGHITTEDEIFSVLHWWKEIVIFIVSICVVVNLVVSQKLNIIFNLLPGRDDEVMGQKMIVVEKPIPAAVITEAEPLLPHRSNSDPGGQQPSGFVSRYLTDFNPVHCLGKGGFGVVFEARNKIDDCHYAIKRIPLPNRQESRERVMREVKALAKLDHHNIVRYFNAWLECPPPGWQEEQDKLVPNCDAFCSLGEAISIDLTNQTRGTAPIHQSSQGVPSKKDKCSPVYLNVGSESESESYAQRKQIPRYNPDQSDSYIVFEGTGDHESELTVDDDEDDKSWCGDNEGTNALESEKELTSARSCSSTENSSKCLSAWGEETRRKRTSSTTESHENKKKLGHRRPASLDISSGGGIVLPPPRISRMYLFIQMQLCRRESLREWLRENVCNRSTALVLPMFEQIVQAVEYVHLQGLIHRDLKPSNIFFSLDGQIKVGDFGLVTAMVESSAGQRTPSPDSSDVLYTDDKHTARVGTQLYMSPEQAQGLPYNYKVDIYSLGVILFELLVPFGTDMERSRTLMDIRNNKFPEHFQQQYQQEFDLLKMMLSHSPEKRPTTYGIRAHPPLDQYTNMINMSDQWHFDLPPLRRESSKTSSISNSSSVESWEHV</sequence>
<dbReference type="PROSITE" id="PS00108">
    <property type="entry name" value="PROTEIN_KINASE_ST"/>
    <property type="match status" value="1"/>
</dbReference>
<feature type="binding site" evidence="6">
    <location>
        <position position="854"/>
    </location>
    <ligand>
        <name>ATP</name>
        <dbReference type="ChEBI" id="CHEBI:30616"/>
    </ligand>
</feature>
<dbReference type="EMBL" id="JAJSOF020000003">
    <property type="protein sequence ID" value="KAJ4448982.1"/>
    <property type="molecule type" value="Genomic_DNA"/>
</dbReference>
<keyword evidence="4 6" id="KW-0067">ATP-binding</keyword>
<evidence type="ECO:0000256" key="6">
    <source>
        <dbReference type="PROSITE-ProRule" id="PRU10141"/>
    </source>
</evidence>
<feature type="compositionally biased region" description="Basic residues" evidence="7">
    <location>
        <begin position="1057"/>
        <end position="1066"/>
    </location>
</feature>
<evidence type="ECO:0000313" key="9">
    <source>
        <dbReference type="EMBL" id="KAJ4448982.1"/>
    </source>
</evidence>
<dbReference type="Gene3D" id="3.30.200.20">
    <property type="entry name" value="Phosphorylase Kinase, domain 1"/>
    <property type="match status" value="1"/>
</dbReference>
<dbReference type="Pfam" id="PF00069">
    <property type="entry name" value="Pkinase"/>
    <property type="match status" value="2"/>
</dbReference>
<comment type="caution">
    <text evidence="9">The sequence shown here is derived from an EMBL/GenBank/DDBJ whole genome shotgun (WGS) entry which is preliminary data.</text>
</comment>
<evidence type="ECO:0000259" key="8">
    <source>
        <dbReference type="PROSITE" id="PS50011"/>
    </source>
</evidence>
<feature type="domain" description="Protein kinase" evidence="8">
    <location>
        <begin position="825"/>
        <end position="1285"/>
    </location>
</feature>
<dbReference type="InterPro" id="IPR011009">
    <property type="entry name" value="Kinase-like_dom_sf"/>
</dbReference>
<dbReference type="CDD" id="cd01650">
    <property type="entry name" value="RT_nLTR_like"/>
    <property type="match status" value="1"/>
</dbReference>
<keyword evidence="10" id="KW-1185">Reference proteome</keyword>
<dbReference type="PANTHER" id="PTHR11042:SF91">
    <property type="entry name" value="EUKARYOTIC TRANSLATION INITIATION FACTOR 2-ALPHA KINASE"/>
    <property type="match status" value="1"/>
</dbReference>
<evidence type="ECO:0000313" key="10">
    <source>
        <dbReference type="Proteomes" id="UP001148838"/>
    </source>
</evidence>
<dbReference type="InterPro" id="IPR017441">
    <property type="entry name" value="Protein_kinase_ATP_BS"/>
</dbReference>
<dbReference type="Proteomes" id="UP001148838">
    <property type="component" value="Unassembled WGS sequence"/>
</dbReference>
<name>A0ABQ8TTF1_PERAM</name>
<proteinExistence type="inferred from homology"/>
<feature type="compositionally biased region" description="Low complexity" evidence="7">
    <location>
        <begin position="1311"/>
        <end position="1327"/>
    </location>
</feature>
<dbReference type="Pfam" id="PF00078">
    <property type="entry name" value="RVT_1"/>
    <property type="match status" value="1"/>
</dbReference>
<comment type="similarity">
    <text evidence="5">Belongs to the protein kinase superfamily. Ser/Thr protein kinase family. GCN2 subfamily.</text>
</comment>
<evidence type="ECO:0000256" key="5">
    <source>
        <dbReference type="ARBA" id="ARBA00037982"/>
    </source>
</evidence>
<evidence type="ECO:0000256" key="2">
    <source>
        <dbReference type="ARBA" id="ARBA00022741"/>
    </source>
</evidence>
<feature type="region of interest" description="Disordered" evidence="7">
    <location>
        <begin position="958"/>
        <end position="1066"/>
    </location>
</feature>
<dbReference type="PROSITE" id="PS50011">
    <property type="entry name" value="PROTEIN_KINASE_DOM"/>
    <property type="match status" value="1"/>
</dbReference>
<dbReference type="SMART" id="SM00220">
    <property type="entry name" value="S_TKc"/>
    <property type="match status" value="1"/>
</dbReference>
<evidence type="ECO:0000256" key="3">
    <source>
        <dbReference type="ARBA" id="ARBA00022777"/>
    </source>
</evidence>
<feature type="compositionally biased region" description="Polar residues" evidence="7">
    <location>
        <begin position="1022"/>
        <end position="1035"/>
    </location>
</feature>
<keyword evidence="3" id="KW-0418">Kinase</keyword>
<evidence type="ECO:0000256" key="7">
    <source>
        <dbReference type="SAM" id="MobiDB-lite"/>
    </source>
</evidence>
<dbReference type="InterPro" id="IPR050339">
    <property type="entry name" value="CC_SR_Kinase"/>
</dbReference>
<accession>A0ABQ8TTF1</accession>
<organism evidence="9 10">
    <name type="scientific">Periplaneta americana</name>
    <name type="common">American cockroach</name>
    <name type="synonym">Blatta americana</name>
    <dbReference type="NCBI Taxonomy" id="6978"/>
    <lineage>
        <taxon>Eukaryota</taxon>
        <taxon>Metazoa</taxon>
        <taxon>Ecdysozoa</taxon>
        <taxon>Arthropoda</taxon>
        <taxon>Hexapoda</taxon>
        <taxon>Insecta</taxon>
        <taxon>Pterygota</taxon>
        <taxon>Neoptera</taxon>
        <taxon>Polyneoptera</taxon>
        <taxon>Dictyoptera</taxon>
        <taxon>Blattodea</taxon>
        <taxon>Blattoidea</taxon>
        <taxon>Blattidae</taxon>
        <taxon>Blattinae</taxon>
        <taxon>Periplaneta</taxon>
    </lineage>
</organism>